<dbReference type="InterPro" id="IPR003439">
    <property type="entry name" value="ABC_transporter-like_ATP-bd"/>
</dbReference>
<dbReference type="GO" id="GO:0005524">
    <property type="term" value="F:ATP binding"/>
    <property type="evidence" value="ECO:0007669"/>
    <property type="project" value="UniProtKB-KW"/>
</dbReference>
<dbReference type="PANTHER" id="PTHR43820">
    <property type="entry name" value="HIGH-AFFINITY BRANCHED-CHAIN AMINO ACID TRANSPORT ATP-BINDING PROTEIN LIVF"/>
    <property type="match status" value="1"/>
</dbReference>
<sequence>MLRVNNVNTYYGKVHALKDVSLSLGEGEIVTLIGANGAGKTTILNTISGVTPAASGEISFRSESVAALAPDRIVKLGISQVPEGRQVFKPLSVEDNLEMGAYLRYRSSEKTAAIHRDMDQVFRLFPRLEERRNQLAGTMSGGEQQMLAIGRAMMAKPKLLLLDEPSMGLAPLVVQEIFRVLERLRQETGMTILLVEQNAKAALKLADRGYVMETGKVILEGMADELMENAEVKRAYLGKEKKAAPGT</sequence>
<evidence type="ECO:0000256" key="3">
    <source>
        <dbReference type="ARBA" id="ARBA00022741"/>
    </source>
</evidence>
<dbReference type="Pfam" id="PF00005">
    <property type="entry name" value="ABC_tran"/>
    <property type="match status" value="1"/>
</dbReference>
<dbReference type="Gene3D" id="3.40.50.300">
    <property type="entry name" value="P-loop containing nucleotide triphosphate hydrolases"/>
    <property type="match status" value="1"/>
</dbReference>
<evidence type="ECO:0000313" key="9">
    <source>
        <dbReference type="Proteomes" id="UP000319449"/>
    </source>
</evidence>
<dbReference type="InterPro" id="IPR017871">
    <property type="entry name" value="ABC_transporter-like_CS"/>
</dbReference>
<dbReference type="EMBL" id="VLLN01000042">
    <property type="protein sequence ID" value="TWJ13303.1"/>
    <property type="molecule type" value="Genomic_DNA"/>
</dbReference>
<gene>
    <name evidence="8" type="ORF">JN12_00808</name>
    <name evidence="7" type="ORF">JN12_03892</name>
</gene>
<proteinExistence type="inferred from homology"/>
<dbReference type="PROSITE" id="PS00211">
    <property type="entry name" value="ABC_TRANSPORTER_1"/>
    <property type="match status" value="1"/>
</dbReference>
<dbReference type="EMBL" id="VLLN01000003">
    <property type="protein sequence ID" value="TWJ32831.1"/>
    <property type="molecule type" value="Genomic_DNA"/>
</dbReference>
<keyword evidence="2" id="KW-0813">Transport</keyword>
<dbReference type="InterPro" id="IPR052156">
    <property type="entry name" value="BCAA_Transport_ATP-bd_LivF"/>
</dbReference>
<dbReference type="AlphaFoldDB" id="A0A562V5Y9"/>
<evidence type="ECO:0000256" key="5">
    <source>
        <dbReference type="ARBA" id="ARBA00022970"/>
    </source>
</evidence>
<dbReference type="InterPro" id="IPR030660">
    <property type="entry name" value="ABC_branched_ATPase_LivF/BraG"/>
</dbReference>
<dbReference type="OrthoDB" id="9805130at2"/>
<dbReference type="PROSITE" id="PS50893">
    <property type="entry name" value="ABC_TRANSPORTER_2"/>
    <property type="match status" value="1"/>
</dbReference>
<keyword evidence="4 7" id="KW-0067">ATP-binding</keyword>
<comment type="similarity">
    <text evidence="1">Belongs to the ABC transporter superfamily.</text>
</comment>
<dbReference type="SMART" id="SM00382">
    <property type="entry name" value="AAA"/>
    <property type="match status" value="1"/>
</dbReference>
<reference evidence="7 9" key="1">
    <citation type="submission" date="2019-07" db="EMBL/GenBank/DDBJ databases">
        <title>Genomic Encyclopedia of Archaeal and Bacterial Type Strains, Phase II (KMG-II): from individual species to whole genera.</title>
        <authorList>
            <person name="Goeker M."/>
        </authorList>
    </citation>
    <scope>NUCLEOTIDE SEQUENCE [LARGE SCALE GENOMIC DNA]</scope>
    <source>
        <strain evidence="7 9">ATCC BAA-1139</strain>
    </source>
</reference>
<evidence type="ECO:0000256" key="4">
    <source>
        <dbReference type="ARBA" id="ARBA00022840"/>
    </source>
</evidence>
<keyword evidence="9" id="KW-1185">Reference proteome</keyword>
<evidence type="ECO:0000256" key="1">
    <source>
        <dbReference type="ARBA" id="ARBA00005417"/>
    </source>
</evidence>
<dbReference type="InterPro" id="IPR027417">
    <property type="entry name" value="P-loop_NTPase"/>
</dbReference>
<feature type="domain" description="ABC transporter" evidence="6">
    <location>
        <begin position="2"/>
        <end position="239"/>
    </location>
</feature>
<dbReference type="GO" id="GO:0015658">
    <property type="term" value="F:branched-chain amino acid transmembrane transporter activity"/>
    <property type="evidence" value="ECO:0007669"/>
    <property type="project" value="InterPro"/>
</dbReference>
<protein>
    <submittedName>
        <fullName evidence="7">Amino acid/amide ABC transporter ATP-binding protein 2 (HAAT family)</fullName>
    </submittedName>
</protein>
<dbReference type="Proteomes" id="UP000319449">
    <property type="component" value="Unassembled WGS sequence"/>
</dbReference>
<evidence type="ECO:0000313" key="8">
    <source>
        <dbReference type="EMBL" id="TWJ32831.1"/>
    </source>
</evidence>
<name>A0A562V5Y9_9BACT</name>
<evidence type="ECO:0000259" key="6">
    <source>
        <dbReference type="PROSITE" id="PS50893"/>
    </source>
</evidence>
<dbReference type="SUPFAM" id="SSF52540">
    <property type="entry name" value="P-loop containing nucleoside triphosphate hydrolases"/>
    <property type="match status" value="1"/>
</dbReference>
<comment type="caution">
    <text evidence="7">The sequence shown here is derived from an EMBL/GenBank/DDBJ whole genome shotgun (WGS) entry which is preliminary data.</text>
</comment>
<keyword evidence="3" id="KW-0547">Nucleotide-binding</keyword>
<dbReference type="GO" id="GO:0016887">
    <property type="term" value="F:ATP hydrolysis activity"/>
    <property type="evidence" value="ECO:0007669"/>
    <property type="project" value="InterPro"/>
</dbReference>
<accession>A0A562V5Y9</accession>
<dbReference type="CDD" id="cd03224">
    <property type="entry name" value="ABC_TM1139_LivF_branched"/>
    <property type="match status" value="1"/>
</dbReference>
<dbReference type="GO" id="GO:0015807">
    <property type="term" value="P:L-amino acid transport"/>
    <property type="evidence" value="ECO:0007669"/>
    <property type="project" value="TreeGrafter"/>
</dbReference>
<dbReference type="InterPro" id="IPR003593">
    <property type="entry name" value="AAA+_ATPase"/>
</dbReference>
<dbReference type="PANTHER" id="PTHR43820:SF3">
    <property type="entry name" value="BRANCHED-CHAIN AMINO ACID TRANSPORT SYSTEM,ATP-BINDING PROTEIN"/>
    <property type="match status" value="1"/>
</dbReference>
<evidence type="ECO:0000256" key="2">
    <source>
        <dbReference type="ARBA" id="ARBA00022448"/>
    </source>
</evidence>
<keyword evidence="5" id="KW-0029">Amino-acid transport</keyword>
<evidence type="ECO:0000313" key="7">
    <source>
        <dbReference type="EMBL" id="TWJ13303.1"/>
    </source>
</evidence>
<organism evidence="7 9">
    <name type="scientific">Geobacter argillaceus</name>
    <dbReference type="NCBI Taxonomy" id="345631"/>
    <lineage>
        <taxon>Bacteria</taxon>
        <taxon>Pseudomonadati</taxon>
        <taxon>Thermodesulfobacteriota</taxon>
        <taxon>Desulfuromonadia</taxon>
        <taxon>Geobacterales</taxon>
        <taxon>Geobacteraceae</taxon>
        <taxon>Geobacter</taxon>
    </lineage>
</organism>
<dbReference type="PIRSF" id="PIRSF039137">
    <property type="entry name" value="ABC_branched_ATPase"/>
    <property type="match status" value="1"/>
</dbReference>
<dbReference type="RefSeq" id="WP_145018537.1">
    <property type="nucleotide sequence ID" value="NZ_VLLN01000003.1"/>
</dbReference>